<proteinExistence type="predicted"/>
<dbReference type="InterPro" id="IPR005084">
    <property type="entry name" value="CBM6"/>
</dbReference>
<feature type="region of interest" description="Disordered" evidence="2">
    <location>
        <begin position="1328"/>
        <end position="1349"/>
    </location>
</feature>
<evidence type="ECO:0000256" key="3">
    <source>
        <dbReference type="SAM" id="Phobius"/>
    </source>
</evidence>
<dbReference type="NCBIfam" id="TIGR01167">
    <property type="entry name" value="LPXTG_anchor"/>
    <property type="match status" value="1"/>
</dbReference>
<dbReference type="PROSITE" id="PS51175">
    <property type="entry name" value="CBM6"/>
    <property type="match status" value="1"/>
</dbReference>
<feature type="compositionally biased region" description="Acidic residues" evidence="2">
    <location>
        <begin position="1604"/>
        <end position="1626"/>
    </location>
</feature>
<dbReference type="Gene3D" id="3.30.2080.10">
    <property type="entry name" value="GH92 mannosidase domain"/>
    <property type="match status" value="1"/>
</dbReference>
<dbReference type="RefSeq" id="WP_167045711.1">
    <property type="nucleotide sequence ID" value="NZ_JAAOZB010000001.1"/>
</dbReference>
<feature type="chain" id="PRO_5031505751" evidence="4">
    <location>
        <begin position="32"/>
        <end position="1773"/>
    </location>
</feature>
<keyword evidence="3" id="KW-1133">Transmembrane helix</keyword>
<dbReference type="GO" id="GO:0005975">
    <property type="term" value="P:carbohydrate metabolic process"/>
    <property type="evidence" value="ECO:0007669"/>
    <property type="project" value="InterPro"/>
</dbReference>
<evidence type="ECO:0000256" key="2">
    <source>
        <dbReference type="SAM" id="MobiDB-lite"/>
    </source>
</evidence>
<protein>
    <submittedName>
        <fullName evidence="6">Putative alpha-1,2-mannosidase</fullName>
    </submittedName>
</protein>
<keyword evidence="3" id="KW-0812">Transmembrane</keyword>
<dbReference type="Gene3D" id="1.20.1050.60">
    <property type="entry name" value="alpha-1,2-mannosidase"/>
    <property type="match status" value="1"/>
</dbReference>
<dbReference type="InterPro" id="IPR012939">
    <property type="entry name" value="Glyco_hydro_92"/>
</dbReference>
<dbReference type="CDD" id="cd04084">
    <property type="entry name" value="CBM6_xylanase-like"/>
    <property type="match status" value="1"/>
</dbReference>
<dbReference type="Pfam" id="PF03422">
    <property type="entry name" value="CBM_6"/>
    <property type="match status" value="1"/>
</dbReference>
<evidence type="ECO:0000313" key="6">
    <source>
        <dbReference type="EMBL" id="MBA8817185.1"/>
    </source>
</evidence>
<organism evidence="6 7">
    <name type="scientific">Microbacterium halimionae</name>
    <dbReference type="NCBI Taxonomy" id="1526413"/>
    <lineage>
        <taxon>Bacteria</taxon>
        <taxon>Bacillati</taxon>
        <taxon>Actinomycetota</taxon>
        <taxon>Actinomycetes</taxon>
        <taxon>Micrococcales</taxon>
        <taxon>Microbacteriaceae</taxon>
        <taxon>Microbacterium</taxon>
    </lineage>
</organism>
<dbReference type="Pfam" id="PF07971">
    <property type="entry name" value="Glyco_hydro_92"/>
    <property type="match status" value="2"/>
</dbReference>
<dbReference type="InterPro" id="IPR006584">
    <property type="entry name" value="Cellulose-bd_IV"/>
</dbReference>
<evidence type="ECO:0000259" key="5">
    <source>
        <dbReference type="PROSITE" id="PS51175"/>
    </source>
</evidence>
<feature type="transmembrane region" description="Helical" evidence="3">
    <location>
        <begin position="1746"/>
        <end position="1765"/>
    </location>
</feature>
<dbReference type="GO" id="GO:0030246">
    <property type="term" value="F:carbohydrate binding"/>
    <property type="evidence" value="ECO:0007669"/>
    <property type="project" value="InterPro"/>
</dbReference>
<feature type="domain" description="CBM6" evidence="5">
    <location>
        <begin position="1319"/>
        <end position="1456"/>
    </location>
</feature>
<dbReference type="Gene3D" id="1.20.1270.90">
    <property type="entry name" value="AF1782-like"/>
    <property type="match status" value="1"/>
</dbReference>
<sequence>MSLSTRSLRLVAVGVLAALVGTGLVPAAAIAAPGEAKVETNDFAALVNSFVSTEDDFGQDLPGAEAPNSIIKINPMTTPGRSHSGYDYAEDQIAGFTHTNLNGVGGSGGGGDLLVVPTYESYTSRPSTNTYAKNFSHDDEEAEPGYYGVDLQTTKGAILAEATTDVRTGQDRFTFPQAGTASVVVDLRNNFTSRRDASISYEKLGDGRVTLSGEFTGHFNGYDYRMYYHAESTSAVKTVRTWGGSGALGASKEQKGTDIGAVLEFNVAAGEQVGLTVAISPISAAQARTDLGVEMGDRSFEEVRSDTKADWNEILGRLAVTASETSDPDGELQELFYTHLYRMFGSPVNATSTSGTYRGLDGEIRTAEGYTHYDGWGFWDDFRKYEVLAVGYPEVFSDMAQSVVDLYSSFAKTGSASLSNRVHSVPTVRFERAAIVVADAVAKGADLRGLEEAWPALVSQSQGGYANADNVKRGYIANEVDDTLGTAYDDTAMATIADALGRTDEADAYRLRAANWTNLYKDDAVTLADGSKAGLVFPKDADGKWSTADPERFEAGNVYQGTLWQYNWYVAGDMGGMIEKMGGEDATLSALSFMFGEQAPNDGKRMLHANANEIDLQAPYLFNYVGEPSKTQHWVRSIYTKETWNRYIATGSTNEAPTGGGEFNPPVKTKVYQNSPQGFLPTMDNDTGTMSSMFVAAAIGLFPVAAGSDEYQIGSPFFENVSINYESGRTFDIAANGVSPDDYYIQSATLDGEGFDRTWVTYDQLTSGGSLSFEMADEPSDWAADGVAASSLSDELPTSVYEPTSAISLDSREFVETETGDGSIGNTIELTITNGRFSGRDGDDLIASGAISAHNVPEGLDLRATRSGDRSVTLHLDGAATTSGVLESIDDLGIEISDAAFSRMPSTGPRDFELKVTFVGASLSADRTTVLAAPDGTVDATVAMAMNGATFAGAAGRDLIADGVLTVSGLPAGVTVAGVLRSPTELDLRLGGSLGDAQSASFTLVFADGALNGVHASSLRGDGVSGLRSLTLEVDREWRSQLAALLADADLVERGSYSTASFTAFAAARESARTTLADDKSSEDAVRAELDALTRAADALQIAPASDRVVLDGITFGDVAFDDDFSTDRLSEYTTYGDSAEPAAALAVDAAEGVLTATADGRRWSHIAFPAEPGDSFALVVEPRSFAATGASEDSLFLGLTDGVGNRVHSWFNNSRGESGFDAVVGGEGRNLNTGNQSGLSWQPGDRLATVVDHGTITSWIEQNGSWRKLRAGALDGVLTAEQLQSWKPTVSLRLDTGTISLDRVTLLRADSAAAVLPARIEAEEFTSSSGGSLIAEGTSPSGNVGGTYDGGELVYEDSSFGTGPLATVTVRSSTRDERVGANPRLEFYLDEKSDAGKVASVSLPKTGGWGNYVTTTLDLDRPVSGRHTLIVVMHSDPIAGQSFQYVSNLDWWEFAPAADSVEPADRSALQAAVAGAQDAKAQEDRYVAMDFRVFLGALNTATKVADDASATQGEVDEALRVLEAAHGQLVWKVARTLPGLITQAEAVVREGYTSESLAALDAALDGARNVADDATYETYVSAFDSLKAALEGLATPGPGTEEPGTEEPGTEEPGTEEPGTEEPGTEEPGSGKPSFIPAAPSADGSDLPLVFQDVITATVSGRQVTVGGLGGGEWHFGYVFSAPRALGWSIADAGGEATMMLPSDLPAGVHRLAVLDGSGSLVGWTEITVAVTSSLPATGADASPMWWAGLIAAFSVLIGAVLVVRRRRSIKL</sequence>
<dbReference type="GO" id="GO:0005829">
    <property type="term" value="C:cytosol"/>
    <property type="evidence" value="ECO:0007669"/>
    <property type="project" value="TreeGrafter"/>
</dbReference>
<dbReference type="GO" id="GO:0000224">
    <property type="term" value="F:peptide-N4-(N-acetyl-beta-glucosaminyl)asparagine amidase activity"/>
    <property type="evidence" value="ECO:0007669"/>
    <property type="project" value="TreeGrafter"/>
</dbReference>
<keyword evidence="1 4" id="KW-0732">Signal</keyword>
<dbReference type="InterPro" id="IPR008979">
    <property type="entry name" value="Galactose-bd-like_sf"/>
</dbReference>
<dbReference type="Pfam" id="PF17678">
    <property type="entry name" value="Glyco_hydro_92N"/>
    <property type="match status" value="1"/>
</dbReference>
<dbReference type="InterPro" id="IPR014718">
    <property type="entry name" value="GH-type_carb-bd"/>
</dbReference>
<dbReference type="Proteomes" id="UP000526083">
    <property type="component" value="Unassembled WGS sequence"/>
</dbReference>
<evidence type="ECO:0000313" key="7">
    <source>
        <dbReference type="Proteomes" id="UP000526083"/>
    </source>
</evidence>
<dbReference type="EMBL" id="JACGWY010000005">
    <property type="protein sequence ID" value="MBA8817185.1"/>
    <property type="molecule type" value="Genomic_DNA"/>
</dbReference>
<dbReference type="Gene3D" id="2.70.98.10">
    <property type="match status" value="1"/>
</dbReference>
<dbReference type="GO" id="GO:0006516">
    <property type="term" value="P:glycoprotein catabolic process"/>
    <property type="evidence" value="ECO:0007669"/>
    <property type="project" value="TreeGrafter"/>
</dbReference>
<dbReference type="InterPro" id="IPR041371">
    <property type="entry name" value="GH92_N"/>
</dbReference>
<evidence type="ECO:0000256" key="1">
    <source>
        <dbReference type="ARBA" id="ARBA00022729"/>
    </source>
</evidence>
<dbReference type="SUPFAM" id="SSF49785">
    <property type="entry name" value="Galactose-binding domain-like"/>
    <property type="match status" value="1"/>
</dbReference>
<dbReference type="PANTHER" id="PTHR12143:SF39">
    <property type="entry name" value="SECRETED PROTEIN"/>
    <property type="match status" value="1"/>
</dbReference>
<dbReference type="SUPFAM" id="SSF48208">
    <property type="entry name" value="Six-hairpin glycosidases"/>
    <property type="match status" value="1"/>
</dbReference>
<dbReference type="InterPro" id="IPR008928">
    <property type="entry name" value="6-hairpin_glycosidase_sf"/>
</dbReference>
<reference evidence="6 7" key="1">
    <citation type="submission" date="2020-07" db="EMBL/GenBank/DDBJ databases">
        <title>Sequencing the genomes of 1000 actinobacteria strains.</title>
        <authorList>
            <person name="Klenk H.-P."/>
        </authorList>
    </citation>
    <scope>NUCLEOTIDE SEQUENCE [LARGE SCALE GENOMIC DNA]</scope>
    <source>
        <strain evidence="6 7">DSM 27576</strain>
    </source>
</reference>
<gene>
    <name evidence="6" type="ORF">FHX48_002283</name>
</gene>
<evidence type="ECO:0000256" key="4">
    <source>
        <dbReference type="SAM" id="SignalP"/>
    </source>
</evidence>
<dbReference type="Gene3D" id="1.20.1270.70">
    <property type="entry name" value="Designed single chain three-helix bundle"/>
    <property type="match status" value="1"/>
</dbReference>
<dbReference type="Gene3D" id="1.20.1610.10">
    <property type="entry name" value="alpha-1,2-mannosidases domains"/>
    <property type="match status" value="1"/>
</dbReference>
<accession>A0A7W3PM35</accession>
<keyword evidence="3" id="KW-0472">Membrane</keyword>
<name>A0A7W3PM35_9MICO</name>
<dbReference type="SMART" id="SM00606">
    <property type="entry name" value="CBD_IV"/>
    <property type="match status" value="1"/>
</dbReference>
<feature type="region of interest" description="Disordered" evidence="2">
    <location>
        <begin position="1593"/>
        <end position="1640"/>
    </location>
</feature>
<dbReference type="PANTHER" id="PTHR12143">
    <property type="entry name" value="PEPTIDE N-GLYCANASE PNGASE -RELATED"/>
    <property type="match status" value="1"/>
</dbReference>
<dbReference type="InterPro" id="IPR050883">
    <property type="entry name" value="PNGase"/>
</dbReference>
<dbReference type="Gene3D" id="2.60.120.260">
    <property type="entry name" value="Galactose-binding domain-like"/>
    <property type="match status" value="1"/>
</dbReference>
<comment type="caution">
    <text evidence="6">The sequence shown here is derived from an EMBL/GenBank/DDBJ whole genome shotgun (WGS) entry which is preliminary data.</text>
</comment>
<keyword evidence="7" id="KW-1185">Reference proteome</keyword>
<feature type="signal peptide" evidence="4">
    <location>
        <begin position="1"/>
        <end position="31"/>
    </location>
</feature>